<reference evidence="1 2" key="1">
    <citation type="submission" date="2019-10" db="EMBL/GenBank/DDBJ databases">
        <title>Nocardia macrotermitis sp. nov. and Nocardia aurantia sp. nov., isolated from the gut of fungus growing-termite Macrotermes natalensis.</title>
        <authorList>
            <person name="Benndorf R."/>
            <person name="Schwitalla J."/>
            <person name="Martin K."/>
            <person name="De Beer W."/>
            <person name="Kaster A.-K."/>
            <person name="Vollmers J."/>
            <person name="Poulsen M."/>
            <person name="Beemelmanns C."/>
        </authorList>
    </citation>
    <scope>NUCLEOTIDE SEQUENCE [LARGE SCALE GENOMIC DNA]</scope>
    <source>
        <strain evidence="1 2">RB20</strain>
    </source>
</reference>
<protein>
    <submittedName>
        <fullName evidence="1">Uncharacterized protein</fullName>
    </submittedName>
</protein>
<dbReference type="AlphaFoldDB" id="A0A7K0D1S8"/>
<gene>
    <name evidence="1" type="ORF">NRB20_27620</name>
</gene>
<dbReference type="EMBL" id="WEGK01000005">
    <property type="protein sequence ID" value="MQY19670.1"/>
    <property type="molecule type" value="Genomic_DNA"/>
</dbReference>
<dbReference type="Proteomes" id="UP000438448">
    <property type="component" value="Unassembled WGS sequence"/>
</dbReference>
<name>A0A7K0D1S8_9NOCA</name>
<sequence length="35" mass="3789">MCHKSLSRALSARDGGSRSTKAFMLTLFSMLLNAS</sequence>
<proteinExistence type="predicted"/>
<comment type="caution">
    <text evidence="1">The sequence shown here is derived from an EMBL/GenBank/DDBJ whole genome shotgun (WGS) entry which is preliminary data.</text>
</comment>
<accession>A0A7K0D1S8</accession>
<evidence type="ECO:0000313" key="1">
    <source>
        <dbReference type="EMBL" id="MQY19670.1"/>
    </source>
</evidence>
<keyword evidence="2" id="KW-1185">Reference proteome</keyword>
<organism evidence="1 2">
    <name type="scientific">Nocardia macrotermitis</name>
    <dbReference type="NCBI Taxonomy" id="2585198"/>
    <lineage>
        <taxon>Bacteria</taxon>
        <taxon>Bacillati</taxon>
        <taxon>Actinomycetota</taxon>
        <taxon>Actinomycetes</taxon>
        <taxon>Mycobacteriales</taxon>
        <taxon>Nocardiaceae</taxon>
        <taxon>Nocardia</taxon>
    </lineage>
</organism>
<evidence type="ECO:0000313" key="2">
    <source>
        <dbReference type="Proteomes" id="UP000438448"/>
    </source>
</evidence>